<keyword evidence="3" id="KW-0539">Nucleus</keyword>
<feature type="compositionally biased region" description="Acidic residues" evidence="4">
    <location>
        <begin position="621"/>
        <end position="634"/>
    </location>
</feature>
<dbReference type="GO" id="GO:0006364">
    <property type="term" value="P:rRNA processing"/>
    <property type="evidence" value="ECO:0007669"/>
    <property type="project" value="InterPro"/>
</dbReference>
<dbReference type="PANTHER" id="PTHR14150:SF12">
    <property type="entry name" value="U3 SMALL NUCLEOLAR RNA-ASSOCIATED PROTEIN 14 HOMOLOG A"/>
    <property type="match status" value="1"/>
</dbReference>
<feature type="compositionally biased region" description="Basic and acidic residues" evidence="4">
    <location>
        <begin position="596"/>
        <end position="612"/>
    </location>
</feature>
<evidence type="ECO:0000313" key="5">
    <source>
        <dbReference type="EMBL" id="CAK5283326.1"/>
    </source>
</evidence>
<evidence type="ECO:0008006" key="7">
    <source>
        <dbReference type="Google" id="ProtNLM"/>
    </source>
</evidence>
<dbReference type="Pfam" id="PF04615">
    <property type="entry name" value="Utp14"/>
    <property type="match status" value="1"/>
</dbReference>
<protein>
    <recommendedName>
        <fullName evidence="7">Utp14-domain-containing protein</fullName>
    </recommendedName>
</protein>
<name>A0AAD2HWA1_9AGAR</name>
<feature type="region of interest" description="Disordered" evidence="4">
    <location>
        <begin position="691"/>
        <end position="819"/>
    </location>
</feature>
<feature type="compositionally biased region" description="Basic and acidic residues" evidence="4">
    <location>
        <begin position="307"/>
        <end position="328"/>
    </location>
</feature>
<organism evidence="5 6">
    <name type="scientific">Mycena citricolor</name>
    <dbReference type="NCBI Taxonomy" id="2018698"/>
    <lineage>
        <taxon>Eukaryota</taxon>
        <taxon>Fungi</taxon>
        <taxon>Dikarya</taxon>
        <taxon>Basidiomycota</taxon>
        <taxon>Agaricomycotina</taxon>
        <taxon>Agaricomycetes</taxon>
        <taxon>Agaricomycetidae</taxon>
        <taxon>Agaricales</taxon>
        <taxon>Marasmiineae</taxon>
        <taxon>Mycenaceae</taxon>
        <taxon>Mycena</taxon>
    </lineage>
</organism>
<evidence type="ECO:0000256" key="2">
    <source>
        <dbReference type="ARBA" id="ARBA00022553"/>
    </source>
</evidence>
<comment type="subcellular location">
    <subcellularLocation>
        <location evidence="1">Nucleus</location>
        <location evidence="1">Nucleolus</location>
    </subcellularLocation>
</comment>
<feature type="compositionally biased region" description="Acidic residues" evidence="4">
    <location>
        <begin position="550"/>
        <end position="559"/>
    </location>
</feature>
<reference evidence="5" key="1">
    <citation type="submission" date="2023-11" db="EMBL/GenBank/DDBJ databases">
        <authorList>
            <person name="De Vega J J."/>
            <person name="De Vega J J."/>
        </authorList>
    </citation>
    <scope>NUCLEOTIDE SEQUENCE</scope>
</reference>
<dbReference type="EMBL" id="CAVNYO010000466">
    <property type="protein sequence ID" value="CAK5283326.1"/>
    <property type="molecule type" value="Genomic_DNA"/>
</dbReference>
<evidence type="ECO:0000256" key="4">
    <source>
        <dbReference type="SAM" id="MobiDB-lite"/>
    </source>
</evidence>
<feature type="compositionally biased region" description="Acidic residues" evidence="4">
    <location>
        <begin position="95"/>
        <end position="104"/>
    </location>
</feature>
<keyword evidence="2" id="KW-0597">Phosphoprotein</keyword>
<keyword evidence="6" id="KW-1185">Reference proteome</keyword>
<gene>
    <name evidence="5" type="ORF">MYCIT1_LOCUS35785</name>
</gene>
<evidence type="ECO:0000256" key="3">
    <source>
        <dbReference type="ARBA" id="ARBA00023242"/>
    </source>
</evidence>
<sequence>MARASTSNPKSKQKHGGGGKGTQAKANAAGYLKRKSSKTAAPRIDDVYELVDNEDRRRKGKGKGRRDRKETTELEYDFGEDAPGRSAKRKGTRDNDEDEDEDMDGTQPRLFGEGDVIDSDEDEEIDSDDAFEDVDGDADGFGGVFSRKSDKSHNKSKRSVRFAEVNLDEDEEDDLAHAEDETEEEEGEEDSDTFIDILDVLDGKGQVWNEDSDNDDDPPPKKLPPGLLAPLKPTEDEEDLDDDLQDDQEDSLDEEVESADDDAMEEDEDDPFTGSGDDEPGDGSDALDALHTFISGLPSAAPSTAKRKAESEPDAAPRKKRVVIKERTQAGAEGEFHVGGSQKVSLADLLAPLSTPLSAVEKSLGAAPIQGRQVVKQAPGRKAGLEKGGALAAPLPLRTQDRIDRVAAYEATKEEAAKWDPTMRQIREAEHLSFPLQPEPGLGRVSNADLASTFKARLLSSPSTKLESAVSKLLAKAQLAEDADITRTENELMAAKLTPEEVIKRRAELRQMRELAFRGEMRAKRVAKIKSKTYRKIARGRKERQKAVEGEDGGEDGEDSMQREVDRARARAGLRVKRSAKWSKAKDGQADSDDEMGVRREIENELDRKEQLARLIRGSGEDGDDDSDGDDQDESEIKRRAFDEIQSLQAEEDDSVAKQKGVFGMKFMQDAARRQMTEARQTADDFLEEMGMGADEESGAEGTEDVVTTRTGGRMTLQPVKKPTERKSRNSGAAAPADVTESETMVDTPEVDGRPAAAAAAPKSLLSAEVNPWLTETTSGPKAPRGKNQVVVSKDSKNMDKARHKLSKNEKKLDKDVVSAARDDDRVEIEMSHVMGGDDSDENSEVEAQEQALLKNKKKGVHSFEQRDLVARAFAGDNVVKEFEEAKRQEIASDAPKEIDTTLAGWGSWGGPLTQKKKPNPKFVKKIPGVAAADRADANKAHIIISEKKDKKAAKYLVKDVPYPYTSRAQYERSMQTPLGTEWNTRVGFQKGTLPKVVKKMGTVIEPLKKLS</sequence>
<feature type="compositionally biased region" description="Acidic residues" evidence="4">
    <location>
        <begin position="115"/>
        <end position="138"/>
    </location>
</feature>
<feature type="compositionally biased region" description="Acidic residues" evidence="4">
    <location>
        <begin position="235"/>
        <end position="282"/>
    </location>
</feature>
<feature type="region of interest" description="Disordered" evidence="4">
    <location>
        <begin position="1"/>
        <end position="336"/>
    </location>
</feature>
<dbReference type="AlphaFoldDB" id="A0AAD2HWA1"/>
<feature type="region of interest" description="Disordered" evidence="4">
    <location>
        <begin position="537"/>
        <end position="657"/>
    </location>
</feature>
<feature type="compositionally biased region" description="Basic and acidic residues" evidence="4">
    <location>
        <begin position="794"/>
        <end position="819"/>
    </location>
</feature>
<feature type="compositionally biased region" description="Polar residues" evidence="4">
    <location>
        <begin position="1"/>
        <end position="10"/>
    </location>
</feature>
<proteinExistence type="predicted"/>
<dbReference type="InterPro" id="IPR006709">
    <property type="entry name" value="SSU_processome_Utp14"/>
</dbReference>
<dbReference type="GO" id="GO:0032040">
    <property type="term" value="C:small-subunit processome"/>
    <property type="evidence" value="ECO:0007669"/>
    <property type="project" value="InterPro"/>
</dbReference>
<dbReference type="PANTHER" id="PTHR14150">
    <property type="entry name" value="U3 SMALL NUCLEOLAR RNA-ASSOCIATED PROTEIN 14"/>
    <property type="match status" value="1"/>
</dbReference>
<feature type="compositionally biased region" description="Basic residues" evidence="4">
    <location>
        <begin position="570"/>
        <end position="583"/>
    </location>
</feature>
<evidence type="ECO:0000313" key="6">
    <source>
        <dbReference type="Proteomes" id="UP001295794"/>
    </source>
</evidence>
<feature type="compositionally biased region" description="Basic and acidic residues" evidence="4">
    <location>
        <begin position="560"/>
        <end position="569"/>
    </location>
</feature>
<accession>A0AAD2HWA1</accession>
<feature type="compositionally biased region" description="Acidic residues" evidence="4">
    <location>
        <begin position="694"/>
        <end position="704"/>
    </location>
</feature>
<feature type="compositionally biased region" description="Acidic residues" evidence="4">
    <location>
        <begin position="166"/>
        <end position="193"/>
    </location>
</feature>
<dbReference type="Proteomes" id="UP001295794">
    <property type="component" value="Unassembled WGS sequence"/>
</dbReference>
<evidence type="ECO:0000256" key="1">
    <source>
        <dbReference type="ARBA" id="ARBA00004604"/>
    </source>
</evidence>
<comment type="caution">
    <text evidence="5">The sequence shown here is derived from an EMBL/GenBank/DDBJ whole genome shotgun (WGS) entry which is preliminary data.</text>
</comment>